<name>A0ABP3WK64_9GAMM</name>
<dbReference type="Proteomes" id="UP001500021">
    <property type="component" value="Unassembled WGS sequence"/>
</dbReference>
<comment type="caution">
    <text evidence="1">The sequence shown here is derived from an EMBL/GenBank/DDBJ whole genome shotgun (WGS) entry which is preliminary data.</text>
</comment>
<dbReference type="EMBL" id="BAAAFA010000009">
    <property type="protein sequence ID" value="GAA0820915.1"/>
    <property type="molecule type" value="Genomic_DNA"/>
</dbReference>
<organism evidence="1 2">
    <name type="scientific">Colwellia asteriadis</name>
    <dbReference type="NCBI Taxonomy" id="517723"/>
    <lineage>
        <taxon>Bacteria</taxon>
        <taxon>Pseudomonadati</taxon>
        <taxon>Pseudomonadota</taxon>
        <taxon>Gammaproteobacteria</taxon>
        <taxon>Alteromonadales</taxon>
        <taxon>Colwelliaceae</taxon>
        <taxon>Colwellia</taxon>
    </lineage>
</organism>
<dbReference type="RefSeq" id="WP_343818118.1">
    <property type="nucleotide sequence ID" value="NZ_BAAAFA010000009.1"/>
</dbReference>
<proteinExistence type="predicted"/>
<protein>
    <submittedName>
        <fullName evidence="1">Uncharacterized protein</fullName>
    </submittedName>
</protein>
<accession>A0ABP3WK64</accession>
<gene>
    <name evidence="1" type="ORF">GCM10009111_27120</name>
</gene>
<sequence>MKESDWKVFTALKDKAIEKYCTLALEESQEVISNNKEHVHNRYLYLYKLLQNSNKKMALLFDGHSRSKAWIQLIAIRSQGLADEDLLSKLSDKMLEETDPEKHGW</sequence>
<evidence type="ECO:0000313" key="1">
    <source>
        <dbReference type="EMBL" id="GAA0820915.1"/>
    </source>
</evidence>
<reference evidence="2" key="1">
    <citation type="journal article" date="2019" name="Int. J. Syst. Evol. Microbiol.">
        <title>The Global Catalogue of Microorganisms (GCM) 10K type strain sequencing project: providing services to taxonomists for standard genome sequencing and annotation.</title>
        <authorList>
            <consortium name="The Broad Institute Genomics Platform"/>
            <consortium name="The Broad Institute Genome Sequencing Center for Infectious Disease"/>
            <person name="Wu L."/>
            <person name="Ma J."/>
        </authorList>
    </citation>
    <scope>NUCLEOTIDE SEQUENCE [LARGE SCALE GENOMIC DNA]</scope>
    <source>
        <strain evidence="2">JCM 15608</strain>
    </source>
</reference>
<keyword evidence="2" id="KW-1185">Reference proteome</keyword>
<evidence type="ECO:0000313" key="2">
    <source>
        <dbReference type="Proteomes" id="UP001500021"/>
    </source>
</evidence>